<feature type="transmembrane region" description="Helical" evidence="1">
    <location>
        <begin position="7"/>
        <end position="26"/>
    </location>
</feature>
<name>A0A845VB07_9GAMM</name>
<keyword evidence="1" id="KW-0472">Membrane</keyword>
<accession>A0A845VB07</accession>
<gene>
    <name evidence="2" type="ORF">G3I74_01975</name>
</gene>
<keyword evidence="3" id="KW-1185">Reference proteome</keyword>
<proteinExistence type="predicted"/>
<evidence type="ECO:0000256" key="1">
    <source>
        <dbReference type="SAM" id="Phobius"/>
    </source>
</evidence>
<sequence length="196" mass="22637">MSRLFIIVLMVIFCLAGLGLWLYFILGSGGGSFREELVPELVVFCIEAFFLVGLLGLIQRYLEHQRRRQMWLSLRGSFRDLLSLLDIAFLEPNTEPTSSKELERDPGVIPRLLEELERKHPDLDSLVALKREGEESLSMTRDLVAVAAQLSATHMNWWIAIVDSIRRLAEARDRRGLEKAIHEMLVNIREFDRLEF</sequence>
<evidence type="ECO:0000313" key="3">
    <source>
        <dbReference type="Proteomes" id="UP000484885"/>
    </source>
</evidence>
<evidence type="ECO:0000313" key="2">
    <source>
        <dbReference type="EMBL" id="NDY94499.1"/>
    </source>
</evidence>
<keyword evidence="1" id="KW-1133">Transmembrane helix</keyword>
<organism evidence="2 3">
    <name type="scientific">Wenzhouxiangella limi</name>
    <dbReference type="NCBI Taxonomy" id="2707351"/>
    <lineage>
        <taxon>Bacteria</taxon>
        <taxon>Pseudomonadati</taxon>
        <taxon>Pseudomonadota</taxon>
        <taxon>Gammaproteobacteria</taxon>
        <taxon>Chromatiales</taxon>
        <taxon>Wenzhouxiangellaceae</taxon>
        <taxon>Wenzhouxiangella</taxon>
    </lineage>
</organism>
<protein>
    <submittedName>
        <fullName evidence="2">Uncharacterized protein</fullName>
    </submittedName>
</protein>
<dbReference type="AlphaFoldDB" id="A0A845VB07"/>
<reference evidence="2 3" key="1">
    <citation type="submission" date="2020-02" db="EMBL/GenBank/DDBJ databases">
        <authorList>
            <person name="Zhang X.-Y."/>
        </authorList>
    </citation>
    <scope>NUCLEOTIDE SEQUENCE [LARGE SCALE GENOMIC DNA]</scope>
    <source>
        <strain evidence="2 3">C33</strain>
    </source>
</reference>
<comment type="caution">
    <text evidence="2">The sequence shown here is derived from an EMBL/GenBank/DDBJ whole genome shotgun (WGS) entry which is preliminary data.</text>
</comment>
<dbReference type="EMBL" id="JAAGSC010000031">
    <property type="protein sequence ID" value="NDY94499.1"/>
    <property type="molecule type" value="Genomic_DNA"/>
</dbReference>
<keyword evidence="1" id="KW-0812">Transmembrane</keyword>
<dbReference type="RefSeq" id="WP_164209785.1">
    <property type="nucleotide sequence ID" value="NZ_JAAGSC010000031.1"/>
</dbReference>
<feature type="transmembrane region" description="Helical" evidence="1">
    <location>
        <begin position="41"/>
        <end position="62"/>
    </location>
</feature>
<dbReference type="Proteomes" id="UP000484885">
    <property type="component" value="Unassembled WGS sequence"/>
</dbReference>